<proteinExistence type="predicted"/>
<protein>
    <submittedName>
        <fullName evidence="1">Uncharacterized protein</fullName>
    </submittedName>
</protein>
<organism evidence="1 2">
    <name type="scientific">Spectribacter acetivorans</name>
    <dbReference type="NCBI Taxonomy" id="3075603"/>
    <lineage>
        <taxon>Bacteria</taxon>
        <taxon>Pseudomonadati</taxon>
        <taxon>Pseudomonadota</taxon>
        <taxon>Gammaproteobacteria</taxon>
        <taxon>Salinisphaerales</taxon>
        <taxon>Salinisphaeraceae</taxon>
        <taxon>Spectribacter</taxon>
    </lineage>
</organism>
<reference evidence="1 2" key="1">
    <citation type="submission" date="2023-09" db="EMBL/GenBank/DDBJ databases">
        <authorList>
            <person name="Rey-Velasco X."/>
        </authorList>
    </citation>
    <scope>NUCLEOTIDE SEQUENCE [LARGE SCALE GENOMIC DNA]</scope>
    <source>
        <strain evidence="1 2">P385</strain>
    </source>
</reference>
<dbReference type="Proteomes" id="UP001259982">
    <property type="component" value="Unassembled WGS sequence"/>
</dbReference>
<dbReference type="RefSeq" id="WP_311658529.1">
    <property type="nucleotide sequence ID" value="NZ_JAVRHY010000006.1"/>
</dbReference>
<name>A0ABU3B7I8_9GAMM</name>
<accession>A0ABU3B7I8</accession>
<keyword evidence="2" id="KW-1185">Reference proteome</keyword>
<evidence type="ECO:0000313" key="1">
    <source>
        <dbReference type="EMBL" id="MDT0618430.1"/>
    </source>
</evidence>
<dbReference type="EMBL" id="JAVRHY010000006">
    <property type="protein sequence ID" value="MDT0618430.1"/>
    <property type="molecule type" value="Genomic_DNA"/>
</dbReference>
<comment type="caution">
    <text evidence="1">The sequence shown here is derived from an EMBL/GenBank/DDBJ whole genome shotgun (WGS) entry which is preliminary data.</text>
</comment>
<evidence type="ECO:0000313" key="2">
    <source>
        <dbReference type="Proteomes" id="UP001259982"/>
    </source>
</evidence>
<gene>
    <name evidence="1" type="ORF">RM531_08070</name>
</gene>
<sequence length="166" mass="18519">MAIINDDNAQARGIEFLGFTKHRKLNLRFRIWIPSLGKAVAANIQWLDYLHQSPTSNPHTEEILTVYGVITPALVEWPRQNGDQRGTHVTIKDRDASPPLADHHANNRWCLRMAPGATWLGAPGEDVEADVEAGQRLDQRFSALQVPGPAPRQWADQVANAGWFAL</sequence>